<evidence type="ECO:0000256" key="1">
    <source>
        <dbReference type="SAM" id="MobiDB-lite"/>
    </source>
</evidence>
<reference evidence="4" key="1">
    <citation type="submission" date="2016-10" db="EMBL/GenBank/DDBJ databases">
        <authorList>
            <person name="Varghese N."/>
            <person name="Submissions S."/>
        </authorList>
    </citation>
    <scope>NUCLEOTIDE SEQUENCE [LARGE SCALE GENOMIC DNA]</scope>
    <source>
        <strain evidence="4">DSM 17934</strain>
    </source>
</reference>
<name>A0A1H6QMR5_9FLAO</name>
<organism evidence="3 4">
    <name type="scientific">Flavobacterium terrigena</name>
    <dbReference type="NCBI Taxonomy" id="402734"/>
    <lineage>
        <taxon>Bacteria</taxon>
        <taxon>Pseudomonadati</taxon>
        <taxon>Bacteroidota</taxon>
        <taxon>Flavobacteriia</taxon>
        <taxon>Flavobacteriales</taxon>
        <taxon>Flavobacteriaceae</taxon>
        <taxon>Flavobacterium</taxon>
    </lineage>
</organism>
<feature type="domain" description="Putative zinc ribbon" evidence="2">
    <location>
        <begin position="8"/>
        <end position="86"/>
    </location>
</feature>
<evidence type="ECO:0000313" key="3">
    <source>
        <dbReference type="EMBL" id="SEI40740.1"/>
    </source>
</evidence>
<dbReference type="Pfam" id="PF12674">
    <property type="entry name" value="Zn_ribbon_2"/>
    <property type="match status" value="1"/>
</dbReference>
<dbReference type="EMBL" id="FNYA01000001">
    <property type="protein sequence ID" value="SEI40740.1"/>
    <property type="molecule type" value="Genomic_DNA"/>
</dbReference>
<dbReference type="Proteomes" id="UP000199702">
    <property type="component" value="Unassembled WGS sequence"/>
</dbReference>
<dbReference type="OrthoDB" id="9801008at2"/>
<proteinExistence type="predicted"/>
<protein>
    <submittedName>
        <fullName evidence="3">Putative zinc ribbon domain-containing protein</fullName>
    </submittedName>
</protein>
<evidence type="ECO:0000313" key="4">
    <source>
        <dbReference type="Proteomes" id="UP000199702"/>
    </source>
</evidence>
<dbReference type="STRING" id="402734.SAMN05660918_0392"/>
<sequence>MDKKYKNCQSCGMPLKRDEKGGGTNADKSNSKKYCSYCYENGEFIYKGNNVLEFQEYCKQKMMEGGHSRFFSWLFTRGMKRLDRWKNK</sequence>
<evidence type="ECO:0000259" key="2">
    <source>
        <dbReference type="Pfam" id="PF12674"/>
    </source>
</evidence>
<accession>A0A1H6QMR5</accession>
<gene>
    <name evidence="3" type="ORF">SAMN05660918_0392</name>
</gene>
<feature type="region of interest" description="Disordered" evidence="1">
    <location>
        <begin position="1"/>
        <end position="30"/>
    </location>
</feature>
<dbReference type="RefSeq" id="WP_091306999.1">
    <property type="nucleotide sequence ID" value="NZ_CBCSJU010000001.1"/>
</dbReference>
<dbReference type="InterPro" id="IPR025868">
    <property type="entry name" value="Zn_ribbon_dom_put"/>
</dbReference>
<keyword evidence="4" id="KW-1185">Reference proteome</keyword>
<dbReference type="AlphaFoldDB" id="A0A1H6QMR5"/>